<gene>
    <name evidence="2" type="ORF">O181_024010</name>
</gene>
<proteinExistence type="predicted"/>
<dbReference type="AlphaFoldDB" id="A0A9Q3CJQ2"/>
<name>A0A9Q3CJQ2_9BASI</name>
<sequence length="230" mass="25458">MNPYRNSATHLSTAQALVTSINGSIQSHQLVVDCGANHHIFNSTSFFLSISEITNITVSTDDSNGSLNAHGIGIVIILCNSTKLTLKNCLYVPHLNCSLVSLLDIFGNQLTINQKGIYFSLVTNGKILLRGCISNRLMYFDYSLPRGLLSLNSTTLWHNHFGHRGPTPFKRLGLPLGSINCITCNLNKDHPLLFCHEFEPANLPLDCVHIYLVSKPPHPLYQGFNTLSRL</sequence>
<dbReference type="EMBL" id="AVOT02007619">
    <property type="protein sequence ID" value="MBW0484295.1"/>
    <property type="molecule type" value="Genomic_DNA"/>
</dbReference>
<evidence type="ECO:0000259" key="1">
    <source>
        <dbReference type="Pfam" id="PF22936"/>
    </source>
</evidence>
<dbReference type="InterPro" id="IPR054722">
    <property type="entry name" value="PolX-like_BBD"/>
</dbReference>
<protein>
    <recommendedName>
        <fullName evidence="1">Retrovirus-related Pol polyprotein from transposon TNT 1-94-like beta-barrel domain-containing protein</fullName>
    </recommendedName>
</protein>
<feature type="domain" description="Retrovirus-related Pol polyprotein from transposon TNT 1-94-like beta-barrel" evidence="1">
    <location>
        <begin position="31"/>
        <end position="103"/>
    </location>
</feature>
<reference evidence="2" key="1">
    <citation type="submission" date="2021-03" db="EMBL/GenBank/DDBJ databases">
        <title>Draft genome sequence of rust myrtle Austropuccinia psidii MF-1, a brazilian biotype.</title>
        <authorList>
            <person name="Quecine M.C."/>
            <person name="Pachon D.M.R."/>
            <person name="Bonatelli M.L."/>
            <person name="Correr F.H."/>
            <person name="Franceschini L.M."/>
            <person name="Leite T.F."/>
            <person name="Margarido G.R.A."/>
            <person name="Almeida C.A."/>
            <person name="Ferrarezi J.A."/>
            <person name="Labate C.A."/>
        </authorList>
    </citation>
    <scope>NUCLEOTIDE SEQUENCE</scope>
    <source>
        <strain evidence="2">MF-1</strain>
    </source>
</reference>
<dbReference type="OrthoDB" id="2663223at2759"/>
<accession>A0A9Q3CJQ2</accession>
<comment type="caution">
    <text evidence="2">The sequence shown here is derived from an EMBL/GenBank/DDBJ whole genome shotgun (WGS) entry which is preliminary data.</text>
</comment>
<dbReference type="Pfam" id="PF22936">
    <property type="entry name" value="Pol_BBD"/>
    <property type="match status" value="1"/>
</dbReference>
<evidence type="ECO:0000313" key="2">
    <source>
        <dbReference type="EMBL" id="MBW0484295.1"/>
    </source>
</evidence>
<keyword evidence="3" id="KW-1185">Reference proteome</keyword>
<dbReference type="Proteomes" id="UP000765509">
    <property type="component" value="Unassembled WGS sequence"/>
</dbReference>
<evidence type="ECO:0000313" key="3">
    <source>
        <dbReference type="Proteomes" id="UP000765509"/>
    </source>
</evidence>
<organism evidence="2 3">
    <name type="scientific">Austropuccinia psidii MF-1</name>
    <dbReference type="NCBI Taxonomy" id="1389203"/>
    <lineage>
        <taxon>Eukaryota</taxon>
        <taxon>Fungi</taxon>
        <taxon>Dikarya</taxon>
        <taxon>Basidiomycota</taxon>
        <taxon>Pucciniomycotina</taxon>
        <taxon>Pucciniomycetes</taxon>
        <taxon>Pucciniales</taxon>
        <taxon>Sphaerophragmiaceae</taxon>
        <taxon>Austropuccinia</taxon>
    </lineage>
</organism>